<sequence>MYNAIRVIIERNVLYTLYARNECILVEPKDRITGWEYESNTRCYWVNANAIPIF</sequence>
<dbReference type="EMBL" id="PP511791">
    <property type="protein sequence ID" value="XCD07482.1"/>
    <property type="molecule type" value="Genomic_DNA"/>
</dbReference>
<protein>
    <submittedName>
        <fullName evidence="1">Uncharacterized protein</fullName>
    </submittedName>
</protein>
<organism evidence="1">
    <name type="scientific">Dulem virus 39</name>
    <dbReference type="NCBI Taxonomy" id="3145757"/>
    <lineage>
        <taxon>Viruses</taxon>
        <taxon>Duplodnaviria</taxon>
        <taxon>Heunggongvirae</taxon>
        <taxon>Uroviricota</taxon>
        <taxon>Caudoviricetes</taxon>
    </lineage>
</organism>
<accession>A0AAU8B973</accession>
<evidence type="ECO:0000313" key="1">
    <source>
        <dbReference type="EMBL" id="XCD07482.1"/>
    </source>
</evidence>
<reference evidence="1" key="1">
    <citation type="submission" date="2024-03" db="EMBL/GenBank/DDBJ databases">
        <title>Diverse circular DNA viruses in blood, oral, and fecal samples of captive lemurs.</title>
        <authorList>
            <person name="Paietta E.N."/>
            <person name="Kraberger S."/>
            <person name="Lund M.C."/>
            <person name="Custer J.M."/>
            <person name="Vargas K.M."/>
            <person name="Ehmke E.E."/>
            <person name="Yoder A.D."/>
            <person name="Varsani A."/>
        </authorList>
    </citation>
    <scope>NUCLEOTIDE SEQUENCE</scope>
    <source>
        <strain evidence="1">Duke_28FS_1</strain>
    </source>
</reference>
<proteinExistence type="predicted"/>
<name>A0AAU8B973_9CAUD</name>